<reference evidence="1" key="2">
    <citation type="submission" date="2021-02" db="EMBL/GenBank/DDBJ databases">
        <title>Aspergillus puulaauensis MK2 genome sequence.</title>
        <authorList>
            <person name="Futagami T."/>
            <person name="Mori K."/>
            <person name="Kadooka C."/>
            <person name="Tanaka T."/>
        </authorList>
    </citation>
    <scope>NUCLEOTIDE SEQUENCE</scope>
    <source>
        <strain evidence="1">MK2</strain>
    </source>
</reference>
<dbReference type="AlphaFoldDB" id="A0A7R7XU59"/>
<protein>
    <submittedName>
        <fullName evidence="1">Uncharacterized protein</fullName>
    </submittedName>
</protein>
<evidence type="ECO:0000313" key="1">
    <source>
        <dbReference type="EMBL" id="BCS26864.1"/>
    </source>
</evidence>
<proteinExistence type="predicted"/>
<evidence type="ECO:0000313" key="2">
    <source>
        <dbReference type="Proteomes" id="UP000654913"/>
    </source>
</evidence>
<organism evidence="1 2">
    <name type="scientific">Aspergillus puulaauensis</name>
    <dbReference type="NCBI Taxonomy" id="1220207"/>
    <lineage>
        <taxon>Eukaryota</taxon>
        <taxon>Fungi</taxon>
        <taxon>Dikarya</taxon>
        <taxon>Ascomycota</taxon>
        <taxon>Pezizomycotina</taxon>
        <taxon>Eurotiomycetes</taxon>
        <taxon>Eurotiomycetidae</taxon>
        <taxon>Eurotiales</taxon>
        <taxon>Aspergillaceae</taxon>
        <taxon>Aspergillus</taxon>
    </lineage>
</organism>
<dbReference type="KEGG" id="apuu:APUU_51575S"/>
<dbReference type="GeneID" id="64976869"/>
<reference evidence="1" key="1">
    <citation type="submission" date="2021-01" db="EMBL/GenBank/DDBJ databases">
        <authorList>
            <consortium name="Aspergillus puulaauensis MK2 genome sequencing consortium"/>
            <person name="Kazuki M."/>
            <person name="Futagami T."/>
        </authorList>
    </citation>
    <scope>NUCLEOTIDE SEQUENCE</scope>
    <source>
        <strain evidence="1">MK2</strain>
    </source>
</reference>
<accession>A0A7R7XU59</accession>
<sequence>MAALETLATARTQVFTELREDLEQRGNSSANISRILNCLTVSTEGSKANHGLTLIKAGYKLLQRPPTPQEHAHLSILG</sequence>
<dbReference type="EMBL" id="AP024447">
    <property type="protein sequence ID" value="BCS26864.1"/>
    <property type="molecule type" value="Genomic_DNA"/>
</dbReference>
<gene>
    <name evidence="1" type="ORF">APUU_51575S</name>
</gene>
<name>A0A7R7XU59_9EURO</name>
<dbReference type="RefSeq" id="XP_041559058.1">
    <property type="nucleotide sequence ID" value="XM_041706698.1"/>
</dbReference>
<keyword evidence="2" id="KW-1185">Reference proteome</keyword>
<dbReference type="Proteomes" id="UP000654913">
    <property type="component" value="Chromosome 5"/>
</dbReference>